<dbReference type="Pfam" id="PF25601">
    <property type="entry name" value="AAA_lid_14"/>
    <property type="match status" value="1"/>
</dbReference>
<dbReference type="InterPro" id="IPR009057">
    <property type="entry name" value="Homeodomain-like_sf"/>
</dbReference>
<evidence type="ECO:0000313" key="14">
    <source>
        <dbReference type="EMBL" id="RJP26293.1"/>
    </source>
</evidence>
<dbReference type="Pfam" id="PF00158">
    <property type="entry name" value="Sigma54_activat"/>
    <property type="match status" value="1"/>
</dbReference>
<feature type="domain" description="Response regulatory" evidence="13">
    <location>
        <begin position="5"/>
        <end position="119"/>
    </location>
</feature>
<dbReference type="GO" id="GO:0005524">
    <property type="term" value="F:ATP binding"/>
    <property type="evidence" value="ECO:0007669"/>
    <property type="project" value="UniProtKB-KW"/>
</dbReference>
<dbReference type="Gene3D" id="1.10.10.60">
    <property type="entry name" value="Homeodomain-like"/>
    <property type="match status" value="1"/>
</dbReference>
<evidence type="ECO:0000259" key="12">
    <source>
        <dbReference type="PROSITE" id="PS50045"/>
    </source>
</evidence>
<accession>A0A3A4P0Q3</accession>
<dbReference type="SUPFAM" id="SSF52540">
    <property type="entry name" value="P-loop containing nucleoside triphosphate hydrolases"/>
    <property type="match status" value="1"/>
</dbReference>
<evidence type="ECO:0000256" key="11">
    <source>
        <dbReference type="PROSITE-ProRule" id="PRU00169"/>
    </source>
</evidence>
<keyword evidence="3 11" id="KW-0597">Phosphoprotein</keyword>
<name>A0A3A4P0Q3_ABYX5</name>
<evidence type="ECO:0000256" key="8">
    <source>
        <dbReference type="ARBA" id="ARBA00023125"/>
    </source>
</evidence>
<dbReference type="Gene3D" id="3.40.50.2300">
    <property type="match status" value="1"/>
</dbReference>
<keyword evidence="10" id="KW-0804">Transcription</keyword>
<dbReference type="InterPro" id="IPR025944">
    <property type="entry name" value="Sigma_54_int_dom_CS"/>
</dbReference>
<evidence type="ECO:0000256" key="3">
    <source>
        <dbReference type="ARBA" id="ARBA00022553"/>
    </source>
</evidence>
<dbReference type="GO" id="GO:0006355">
    <property type="term" value="P:regulation of DNA-templated transcription"/>
    <property type="evidence" value="ECO:0007669"/>
    <property type="project" value="InterPro"/>
</dbReference>
<dbReference type="InterPro" id="IPR011006">
    <property type="entry name" value="CheY-like_superfamily"/>
</dbReference>
<gene>
    <name evidence="14" type="ORF">C4520_00850</name>
</gene>
<dbReference type="InterPro" id="IPR002078">
    <property type="entry name" value="Sigma_54_int"/>
</dbReference>
<dbReference type="InterPro" id="IPR027417">
    <property type="entry name" value="P-loop_NTPase"/>
</dbReference>
<dbReference type="FunFam" id="3.40.50.2300:FF:000018">
    <property type="entry name" value="DNA-binding transcriptional regulator NtrC"/>
    <property type="match status" value="1"/>
</dbReference>
<dbReference type="InterPro" id="IPR003593">
    <property type="entry name" value="AAA+_ATPase"/>
</dbReference>
<organism evidence="14 15">
    <name type="scientific">Abyssobacteria bacterium (strain SURF_5)</name>
    <dbReference type="NCBI Taxonomy" id="2093360"/>
    <lineage>
        <taxon>Bacteria</taxon>
        <taxon>Pseudomonadati</taxon>
        <taxon>Candidatus Hydrogenedentota</taxon>
        <taxon>Candidatus Abyssobacteria</taxon>
    </lineage>
</organism>
<dbReference type="PROSITE" id="PS00675">
    <property type="entry name" value="SIGMA54_INTERACT_1"/>
    <property type="match status" value="1"/>
</dbReference>
<dbReference type="SMART" id="SM00382">
    <property type="entry name" value="AAA"/>
    <property type="match status" value="1"/>
</dbReference>
<comment type="subcellular location">
    <subcellularLocation>
        <location evidence="1">Cytoplasm</location>
    </subcellularLocation>
</comment>
<dbReference type="Proteomes" id="UP000265882">
    <property type="component" value="Unassembled WGS sequence"/>
</dbReference>
<dbReference type="InterPro" id="IPR002197">
    <property type="entry name" value="HTH_Fis"/>
</dbReference>
<dbReference type="EMBL" id="QZKU01000010">
    <property type="protein sequence ID" value="RJP26293.1"/>
    <property type="molecule type" value="Genomic_DNA"/>
</dbReference>
<evidence type="ECO:0000256" key="9">
    <source>
        <dbReference type="ARBA" id="ARBA00023159"/>
    </source>
</evidence>
<keyword evidence="6" id="KW-0902">Two-component regulatory system</keyword>
<keyword evidence="9" id="KW-0010">Activator</keyword>
<dbReference type="AlphaFoldDB" id="A0A3A4P0Q3"/>
<dbReference type="FunFam" id="1.10.8.60:FF:000014">
    <property type="entry name" value="DNA-binding transcriptional regulator NtrC"/>
    <property type="match status" value="1"/>
</dbReference>
<dbReference type="PANTHER" id="PTHR32071:SF113">
    <property type="entry name" value="ALGINATE BIOSYNTHESIS TRANSCRIPTIONAL REGULATORY PROTEIN ALGB"/>
    <property type="match status" value="1"/>
</dbReference>
<dbReference type="SUPFAM" id="SSF46689">
    <property type="entry name" value="Homeodomain-like"/>
    <property type="match status" value="1"/>
</dbReference>
<keyword evidence="8" id="KW-0238">DNA-binding</keyword>
<dbReference type="FunFam" id="3.40.50.300:FF:000006">
    <property type="entry name" value="DNA-binding transcriptional regulator NtrC"/>
    <property type="match status" value="1"/>
</dbReference>
<dbReference type="Gene3D" id="3.40.50.300">
    <property type="entry name" value="P-loop containing nucleotide triphosphate hydrolases"/>
    <property type="match status" value="1"/>
</dbReference>
<dbReference type="PROSITE" id="PS00688">
    <property type="entry name" value="SIGMA54_INTERACT_3"/>
    <property type="match status" value="1"/>
</dbReference>
<dbReference type="CDD" id="cd00009">
    <property type="entry name" value="AAA"/>
    <property type="match status" value="1"/>
</dbReference>
<dbReference type="InterPro" id="IPR025662">
    <property type="entry name" value="Sigma_54_int_dom_ATP-bd_1"/>
</dbReference>
<dbReference type="SUPFAM" id="SSF52172">
    <property type="entry name" value="CheY-like"/>
    <property type="match status" value="1"/>
</dbReference>
<evidence type="ECO:0000256" key="5">
    <source>
        <dbReference type="ARBA" id="ARBA00022840"/>
    </source>
</evidence>
<dbReference type="GO" id="GO:0043565">
    <property type="term" value="F:sequence-specific DNA binding"/>
    <property type="evidence" value="ECO:0007669"/>
    <property type="project" value="InterPro"/>
</dbReference>
<dbReference type="PRINTS" id="PR01590">
    <property type="entry name" value="HTHFIS"/>
</dbReference>
<dbReference type="SMART" id="SM00448">
    <property type="entry name" value="REC"/>
    <property type="match status" value="1"/>
</dbReference>
<evidence type="ECO:0000259" key="13">
    <source>
        <dbReference type="PROSITE" id="PS50110"/>
    </source>
</evidence>
<feature type="modified residue" description="4-aspartylphosphate" evidence="11">
    <location>
        <position position="54"/>
    </location>
</feature>
<dbReference type="GO" id="GO:0000160">
    <property type="term" value="P:phosphorelay signal transduction system"/>
    <property type="evidence" value="ECO:0007669"/>
    <property type="project" value="UniProtKB-KW"/>
</dbReference>
<dbReference type="Pfam" id="PF02954">
    <property type="entry name" value="HTH_8"/>
    <property type="match status" value="1"/>
</dbReference>
<sequence length="471" mass="52539">MEKVSILVIDDEQIICKGCQLTLAGEQRTVDCCSTGTAGMNALRTGSYDVVLLDMKLPDMDGMEILRAVRKEKPRISVVVMTGYSTIANAVEAMKLGAFDYLTKPFTDDQLSISVEKAIENKRLVEENYSLRQELLIRSGFNNIVGANPAILRIFDQIQKMAPSDSTVLIFGESGTGKELFAAAIHAHSPRAAKQFLAVDCSALSPGLLESELFGHVRGAFTGAIQNKTGIFETANGGTLFLDDIANVSLDIQAKLLRVLEAHEYKPVGASVFKRSTARIIAATNKDLRKLVDEGVFREDLFYRLNVFPIYLPPLRERRDDIPMLAYHFLRHFCRKTGKRINGFTDDALETLVNYDWPGNVRQLKNVIERLVILSDSETLDLVYLLDHFQMKRSLKPDAIPSTIEDLNAIKKDILETTFGQIQKAFILKALQACNGNISRAAESVGMQRPNFHALMRKHKISAKDLKKQIS</sequence>
<dbReference type="PROSITE" id="PS50110">
    <property type="entry name" value="RESPONSE_REGULATORY"/>
    <property type="match status" value="1"/>
</dbReference>
<evidence type="ECO:0000256" key="7">
    <source>
        <dbReference type="ARBA" id="ARBA00023015"/>
    </source>
</evidence>
<keyword evidence="7" id="KW-0805">Transcription regulation</keyword>
<dbReference type="InterPro" id="IPR058031">
    <property type="entry name" value="AAA_lid_NorR"/>
</dbReference>
<evidence type="ECO:0000256" key="2">
    <source>
        <dbReference type="ARBA" id="ARBA00022490"/>
    </source>
</evidence>
<keyword evidence="2" id="KW-0963">Cytoplasm</keyword>
<dbReference type="GO" id="GO:0005737">
    <property type="term" value="C:cytoplasm"/>
    <property type="evidence" value="ECO:0007669"/>
    <property type="project" value="UniProtKB-SubCell"/>
</dbReference>
<evidence type="ECO:0000256" key="4">
    <source>
        <dbReference type="ARBA" id="ARBA00022741"/>
    </source>
</evidence>
<evidence type="ECO:0000256" key="1">
    <source>
        <dbReference type="ARBA" id="ARBA00004496"/>
    </source>
</evidence>
<dbReference type="Gene3D" id="1.10.8.60">
    <property type="match status" value="1"/>
</dbReference>
<dbReference type="Pfam" id="PF00072">
    <property type="entry name" value="Response_reg"/>
    <property type="match status" value="1"/>
</dbReference>
<proteinExistence type="predicted"/>
<evidence type="ECO:0000256" key="6">
    <source>
        <dbReference type="ARBA" id="ARBA00023012"/>
    </source>
</evidence>
<dbReference type="PROSITE" id="PS50045">
    <property type="entry name" value="SIGMA54_INTERACT_4"/>
    <property type="match status" value="1"/>
</dbReference>
<evidence type="ECO:0000313" key="15">
    <source>
        <dbReference type="Proteomes" id="UP000265882"/>
    </source>
</evidence>
<dbReference type="InterPro" id="IPR001789">
    <property type="entry name" value="Sig_transdc_resp-reg_receiver"/>
</dbReference>
<keyword evidence="4" id="KW-0547">Nucleotide-binding</keyword>
<comment type="caution">
    <text evidence="14">The sequence shown here is derived from an EMBL/GenBank/DDBJ whole genome shotgun (WGS) entry which is preliminary data.</text>
</comment>
<keyword evidence="5" id="KW-0067">ATP-binding</keyword>
<dbReference type="PANTHER" id="PTHR32071">
    <property type="entry name" value="TRANSCRIPTIONAL REGULATORY PROTEIN"/>
    <property type="match status" value="1"/>
</dbReference>
<feature type="domain" description="Sigma-54 factor interaction" evidence="12">
    <location>
        <begin position="144"/>
        <end position="373"/>
    </location>
</feature>
<evidence type="ECO:0000256" key="10">
    <source>
        <dbReference type="ARBA" id="ARBA00023163"/>
    </source>
</evidence>
<protein>
    <submittedName>
        <fullName evidence="14">Sigma-54-dependent Fis family transcriptional regulator</fullName>
    </submittedName>
</protein>
<reference evidence="14 15" key="1">
    <citation type="journal article" date="2017" name="ISME J.">
        <title>Energy and carbon metabolisms in a deep terrestrial subsurface fluid microbial community.</title>
        <authorList>
            <person name="Momper L."/>
            <person name="Jungbluth S.P."/>
            <person name="Lee M.D."/>
            <person name="Amend J.P."/>
        </authorList>
    </citation>
    <scope>NUCLEOTIDE SEQUENCE [LARGE SCALE GENOMIC DNA]</scope>
    <source>
        <strain evidence="14">SURF_5</strain>
    </source>
</reference>